<evidence type="ECO:0000313" key="1">
    <source>
        <dbReference type="EMBL" id="SDZ08939.1"/>
    </source>
</evidence>
<dbReference type="Proteomes" id="UP000198640">
    <property type="component" value="Unassembled WGS sequence"/>
</dbReference>
<name>A0A1H3Q8B1_9PROT</name>
<dbReference type="RefSeq" id="WP_090415946.1">
    <property type="nucleotide sequence ID" value="NZ_FNOY01000135.1"/>
</dbReference>
<dbReference type="Pfam" id="PF12441">
    <property type="entry name" value="CopG_antitoxin"/>
    <property type="match status" value="1"/>
</dbReference>
<dbReference type="SUPFAM" id="SSF47598">
    <property type="entry name" value="Ribbon-helix-helix"/>
    <property type="match status" value="1"/>
</dbReference>
<gene>
    <name evidence="1" type="ORF">SAMN05421881_11352</name>
</gene>
<dbReference type="GO" id="GO:0006355">
    <property type="term" value="P:regulation of DNA-templated transcription"/>
    <property type="evidence" value="ECO:0007669"/>
    <property type="project" value="InterPro"/>
</dbReference>
<evidence type="ECO:0000313" key="2">
    <source>
        <dbReference type="Proteomes" id="UP000198640"/>
    </source>
</evidence>
<dbReference type="AlphaFoldDB" id="A0A1H3Q8B1"/>
<sequence>MSKQKKIPEFKTAAEEREFWESHDSTDYVDWTQARLASFPNLKPSTKTISLRLPESLLDRIKIEANKRDMPYQSLIKAWLAEDVEESRRAR</sequence>
<reference evidence="1 2" key="1">
    <citation type="submission" date="2016-10" db="EMBL/GenBank/DDBJ databases">
        <authorList>
            <person name="de Groot N.N."/>
        </authorList>
    </citation>
    <scope>NUCLEOTIDE SEQUENCE [LARGE SCALE GENOMIC DNA]</scope>
    <source>
        <strain evidence="1 2">Nm1</strain>
    </source>
</reference>
<dbReference type="InterPro" id="IPR022148">
    <property type="entry name" value="CopG_antitoxin"/>
</dbReference>
<dbReference type="OrthoDB" id="5297245at2"/>
<protein>
    <submittedName>
        <fullName evidence="1">Predicted DNA binding protein, CopG/RHH family</fullName>
    </submittedName>
</protein>
<keyword evidence="2" id="KW-1185">Reference proteome</keyword>
<proteinExistence type="predicted"/>
<dbReference type="STRING" id="44576.SAMN05421881_11352"/>
<accession>A0A1H3Q8B1</accession>
<dbReference type="EMBL" id="FNOY01000135">
    <property type="protein sequence ID" value="SDZ08939.1"/>
    <property type="molecule type" value="Genomic_DNA"/>
</dbReference>
<organism evidence="1 2">
    <name type="scientific">Nitrosomonas halophila</name>
    <dbReference type="NCBI Taxonomy" id="44576"/>
    <lineage>
        <taxon>Bacteria</taxon>
        <taxon>Pseudomonadati</taxon>
        <taxon>Pseudomonadota</taxon>
        <taxon>Betaproteobacteria</taxon>
        <taxon>Nitrosomonadales</taxon>
        <taxon>Nitrosomonadaceae</taxon>
        <taxon>Nitrosomonas</taxon>
    </lineage>
</organism>
<dbReference type="InterPro" id="IPR010985">
    <property type="entry name" value="Ribbon_hlx_hlx"/>
</dbReference>